<organism evidence="4">
    <name type="scientific">Oikopleura dioica</name>
    <name type="common">Tunicate</name>
    <dbReference type="NCBI Taxonomy" id="34765"/>
    <lineage>
        <taxon>Eukaryota</taxon>
        <taxon>Metazoa</taxon>
        <taxon>Chordata</taxon>
        <taxon>Tunicata</taxon>
        <taxon>Appendicularia</taxon>
        <taxon>Copelata</taxon>
        <taxon>Oikopleuridae</taxon>
        <taxon>Oikopleura</taxon>
    </lineage>
</organism>
<dbReference type="AlphaFoldDB" id="E4WVG8"/>
<protein>
    <recommendedName>
        <fullName evidence="3">N-acetyltransferase domain-containing protein</fullName>
    </recommendedName>
</protein>
<feature type="domain" description="N-acetyltransferase" evidence="3">
    <location>
        <begin position="61"/>
        <end position="201"/>
    </location>
</feature>
<dbReference type="PANTHER" id="PTHR13947:SF37">
    <property type="entry name" value="LD18367P"/>
    <property type="match status" value="1"/>
</dbReference>
<sequence length="201" mass="23223">MAGGFRLRTVRKDDEEVCKRIWLIGIMEDLPRLWWKHNSRQPGFLLVCFILVFVGYYCESMLLGFAAALSWIYYIKMRAKWGNAFYVASRKDMDAISEIYRERFIVAESQATGEILGTACYQTFVENYTHWNGEKLPENCWELFSLSVKPAARRLGLGKLLLEEVEKRARIDGADLFFTASVCNHPATSFYTRNGYKVVLG</sequence>
<feature type="transmembrane region" description="Helical" evidence="2">
    <location>
        <begin position="44"/>
        <end position="74"/>
    </location>
</feature>
<evidence type="ECO:0000256" key="1">
    <source>
        <dbReference type="ARBA" id="ARBA00022679"/>
    </source>
</evidence>
<dbReference type="Proteomes" id="UP000001307">
    <property type="component" value="Unassembled WGS sequence"/>
</dbReference>
<dbReference type="InParanoid" id="E4WVG8"/>
<accession>E4WVG8</accession>
<keyword evidence="2" id="KW-0472">Membrane</keyword>
<dbReference type="SUPFAM" id="SSF55729">
    <property type="entry name" value="Acyl-CoA N-acyltransferases (Nat)"/>
    <property type="match status" value="1"/>
</dbReference>
<dbReference type="InterPro" id="IPR000182">
    <property type="entry name" value="GNAT_dom"/>
</dbReference>
<dbReference type="Gene3D" id="3.40.630.30">
    <property type="match status" value="1"/>
</dbReference>
<keyword evidence="2" id="KW-0812">Transmembrane</keyword>
<reference evidence="4" key="1">
    <citation type="journal article" date="2010" name="Science">
        <title>Plasticity of animal genome architecture unmasked by rapid evolution of a pelagic tunicate.</title>
        <authorList>
            <person name="Denoeud F."/>
            <person name="Henriet S."/>
            <person name="Mungpakdee S."/>
            <person name="Aury J.M."/>
            <person name="Da Silva C."/>
            <person name="Brinkmann H."/>
            <person name="Mikhaleva J."/>
            <person name="Olsen L.C."/>
            <person name="Jubin C."/>
            <person name="Canestro C."/>
            <person name="Bouquet J.M."/>
            <person name="Danks G."/>
            <person name="Poulain J."/>
            <person name="Campsteijn C."/>
            <person name="Adamski M."/>
            <person name="Cross I."/>
            <person name="Yadetie F."/>
            <person name="Muffato M."/>
            <person name="Louis A."/>
            <person name="Butcher S."/>
            <person name="Tsagkogeorga G."/>
            <person name="Konrad A."/>
            <person name="Singh S."/>
            <person name="Jensen M.F."/>
            <person name="Cong E.H."/>
            <person name="Eikeseth-Otteraa H."/>
            <person name="Noel B."/>
            <person name="Anthouard V."/>
            <person name="Porcel B.M."/>
            <person name="Kachouri-Lafond R."/>
            <person name="Nishino A."/>
            <person name="Ugolini M."/>
            <person name="Chourrout P."/>
            <person name="Nishida H."/>
            <person name="Aasland R."/>
            <person name="Huzurbazar S."/>
            <person name="Westhof E."/>
            <person name="Delsuc F."/>
            <person name="Lehrach H."/>
            <person name="Reinhardt R."/>
            <person name="Weissenbach J."/>
            <person name="Roy S.W."/>
            <person name="Artiguenave F."/>
            <person name="Postlethwait J.H."/>
            <person name="Manak J.R."/>
            <person name="Thompson E.M."/>
            <person name="Jaillon O."/>
            <person name="Du Pasquier L."/>
            <person name="Boudinot P."/>
            <person name="Liberles D.A."/>
            <person name="Volff J.N."/>
            <person name="Philippe H."/>
            <person name="Lenhard B."/>
            <person name="Roest Crollius H."/>
            <person name="Wincker P."/>
            <person name="Chourrout D."/>
        </authorList>
    </citation>
    <scope>NUCLEOTIDE SEQUENCE [LARGE SCALE GENOMIC DNA]</scope>
</reference>
<dbReference type="GO" id="GO:0008080">
    <property type="term" value="F:N-acetyltransferase activity"/>
    <property type="evidence" value="ECO:0007669"/>
    <property type="project" value="InterPro"/>
</dbReference>
<dbReference type="EMBL" id="FN653017">
    <property type="protein sequence ID" value="CBY21121.1"/>
    <property type="molecule type" value="Genomic_DNA"/>
</dbReference>
<keyword evidence="5" id="KW-1185">Reference proteome</keyword>
<dbReference type="PANTHER" id="PTHR13947">
    <property type="entry name" value="GNAT FAMILY N-ACETYLTRANSFERASE"/>
    <property type="match status" value="1"/>
</dbReference>
<dbReference type="InterPro" id="IPR016181">
    <property type="entry name" value="Acyl_CoA_acyltransferase"/>
</dbReference>
<name>E4WVG8_OIKDI</name>
<keyword evidence="2" id="KW-1133">Transmembrane helix</keyword>
<evidence type="ECO:0000259" key="3">
    <source>
        <dbReference type="PROSITE" id="PS51186"/>
    </source>
</evidence>
<keyword evidence="1" id="KW-0808">Transferase</keyword>
<evidence type="ECO:0000313" key="4">
    <source>
        <dbReference type="EMBL" id="CBY21121.1"/>
    </source>
</evidence>
<dbReference type="InterPro" id="IPR050769">
    <property type="entry name" value="NAT_camello-type"/>
</dbReference>
<evidence type="ECO:0000256" key="2">
    <source>
        <dbReference type="SAM" id="Phobius"/>
    </source>
</evidence>
<evidence type="ECO:0000313" key="5">
    <source>
        <dbReference type="Proteomes" id="UP000001307"/>
    </source>
</evidence>
<gene>
    <name evidence="4" type="ORF">GSOID_T00008874001</name>
</gene>
<dbReference type="Pfam" id="PF00583">
    <property type="entry name" value="Acetyltransf_1"/>
    <property type="match status" value="1"/>
</dbReference>
<proteinExistence type="predicted"/>
<dbReference type="PROSITE" id="PS51186">
    <property type="entry name" value="GNAT"/>
    <property type="match status" value="1"/>
</dbReference>